<evidence type="ECO:0000256" key="1">
    <source>
        <dbReference type="SAM" id="MobiDB-lite"/>
    </source>
</evidence>
<protein>
    <submittedName>
        <fullName evidence="2">Uncharacterized protein</fullName>
    </submittedName>
</protein>
<dbReference type="Proteomes" id="UP001276659">
    <property type="component" value="Unassembled WGS sequence"/>
</dbReference>
<organism evidence="2 3">
    <name type="scientific">Lepraria neglecta</name>
    <dbReference type="NCBI Taxonomy" id="209136"/>
    <lineage>
        <taxon>Eukaryota</taxon>
        <taxon>Fungi</taxon>
        <taxon>Dikarya</taxon>
        <taxon>Ascomycota</taxon>
        <taxon>Pezizomycotina</taxon>
        <taxon>Lecanoromycetes</taxon>
        <taxon>OSLEUM clade</taxon>
        <taxon>Lecanoromycetidae</taxon>
        <taxon>Lecanorales</taxon>
        <taxon>Lecanorineae</taxon>
        <taxon>Stereocaulaceae</taxon>
        <taxon>Lepraria</taxon>
    </lineage>
</organism>
<comment type="caution">
    <text evidence="2">The sequence shown here is derived from an EMBL/GenBank/DDBJ whole genome shotgun (WGS) entry which is preliminary data.</text>
</comment>
<accession>A0AAD9ZBZ0</accession>
<reference evidence="2" key="1">
    <citation type="submission" date="2022-11" db="EMBL/GenBank/DDBJ databases">
        <title>Chromosomal genome sequence assembly and mating type (MAT) locus characterization of the leprose asexual lichenized fungus Lepraria neglecta (Nyl.) Erichsen.</title>
        <authorList>
            <person name="Allen J.L."/>
            <person name="Pfeffer B."/>
        </authorList>
    </citation>
    <scope>NUCLEOTIDE SEQUENCE</scope>
    <source>
        <strain evidence="2">Allen 5258</strain>
    </source>
</reference>
<sequence>MSLRRHVCRLPLHTKAPNDFVWISEDVLDSAISHFSRGRISRRHVGLAPGPLEARKRAAKRRMVNLAHVGGGGDIDPGLLHGLGRAPGQMSWQWQSPTTPAGKDTKDTTAFQSSMSPTPPVAKDTKGAAVSKSNGLQSANTCTESASWMRWFTDIDSNKNDKKIPEDNEGKINVQKMMLAEIQKGLEKDDLVKLLLHASTLHENLPIVRTLSPASVPVIENQSQESLQPEPVKADPELLGDMELCKNLDELRTWATTYRVDLRSYGGLAFRHLYRLAPPLATLLEALEDAACGTPGNLIYLLNGLLEQPLSQTDTDLLGQWVKRRASLGMCSEEEIMNVARLTSSNCRSPSHKEWKCSLAGSLFDGLQSSTVLGLEDVEPRILELLWDSVSQSLFARNFQELGTRIIKALQPLQAERMENSIKSFIQQFIQAQATLQVQDKQEVQQLEAIPWVIETIRSLPQNVANSVVVSTCEALIYANTDPTRCRSAMSKQLDSWWSALAKSGLIDFKHENTIKTRIERMLGKTWAECMGNDPALTIVAKYLRHINTCNKARFVLQYCFEPDMSDFRRAHVIFQFAKWGRERTTESPFISMMRVAQEQSMLIQLKTARVFRLLQLLHMSETIVDIVSSAKEANIDLGEYAVLRAIRNHMNVYPEMAQRIFCAYPQLPLEKCPEFAERLIANPTIHPKWPLVYYRSRHPGRGVPSCREHLWVIRARARLLERMALAYAQDMTMSHRMAFREVYRCYQVHMNESLGRLGTGMVLAFTNTGIIRPLQQGQWVSTVKLRWVLSLIRSVESADVAAQVDSLVYRWRGEVIRKTRARLSQEQRRTSCVRYECPDFEIKTKWSERWGRYWKTLTPLDTTARQPAP</sequence>
<dbReference type="EMBL" id="JASNWA010000006">
    <property type="protein sequence ID" value="KAK3175209.1"/>
    <property type="molecule type" value="Genomic_DNA"/>
</dbReference>
<feature type="region of interest" description="Disordered" evidence="1">
    <location>
        <begin position="86"/>
        <end position="136"/>
    </location>
</feature>
<gene>
    <name evidence="2" type="ORF">OEA41_002455</name>
</gene>
<evidence type="ECO:0000313" key="3">
    <source>
        <dbReference type="Proteomes" id="UP001276659"/>
    </source>
</evidence>
<proteinExistence type="predicted"/>
<dbReference type="AlphaFoldDB" id="A0AAD9ZBZ0"/>
<name>A0AAD9ZBZ0_9LECA</name>
<evidence type="ECO:0000313" key="2">
    <source>
        <dbReference type="EMBL" id="KAK3175209.1"/>
    </source>
</evidence>
<feature type="compositionally biased region" description="Polar residues" evidence="1">
    <location>
        <begin position="90"/>
        <end position="99"/>
    </location>
</feature>
<keyword evidence="3" id="KW-1185">Reference proteome</keyword>